<reference evidence="11" key="1">
    <citation type="journal article" date="2010" name="Science">
        <title>Plasticity of animal genome architecture unmasked by rapid evolution of a pelagic tunicate.</title>
        <authorList>
            <person name="Denoeud F."/>
            <person name="Henriet S."/>
            <person name="Mungpakdee S."/>
            <person name="Aury J.M."/>
            <person name="Da Silva C."/>
            <person name="Brinkmann H."/>
            <person name="Mikhaleva J."/>
            <person name="Olsen L.C."/>
            <person name="Jubin C."/>
            <person name="Canestro C."/>
            <person name="Bouquet J.M."/>
            <person name="Danks G."/>
            <person name="Poulain J."/>
            <person name="Campsteijn C."/>
            <person name="Adamski M."/>
            <person name="Cross I."/>
            <person name="Yadetie F."/>
            <person name="Muffato M."/>
            <person name="Louis A."/>
            <person name="Butcher S."/>
            <person name="Tsagkogeorga G."/>
            <person name="Konrad A."/>
            <person name="Singh S."/>
            <person name="Jensen M.F."/>
            <person name="Cong E.H."/>
            <person name="Eikeseth-Otteraa H."/>
            <person name="Noel B."/>
            <person name="Anthouard V."/>
            <person name="Porcel B.M."/>
            <person name="Kachouri-Lafond R."/>
            <person name="Nishino A."/>
            <person name="Ugolini M."/>
            <person name="Chourrout P."/>
            <person name="Nishida H."/>
            <person name="Aasland R."/>
            <person name="Huzurbazar S."/>
            <person name="Westhof E."/>
            <person name="Delsuc F."/>
            <person name="Lehrach H."/>
            <person name="Reinhardt R."/>
            <person name="Weissenbach J."/>
            <person name="Roy S.W."/>
            <person name="Artiguenave F."/>
            <person name="Postlethwait J.H."/>
            <person name="Manak J.R."/>
            <person name="Thompson E.M."/>
            <person name="Jaillon O."/>
            <person name="Du Pasquier L."/>
            <person name="Boudinot P."/>
            <person name="Liberles D.A."/>
            <person name="Volff J.N."/>
            <person name="Philippe H."/>
            <person name="Lenhard B."/>
            <person name="Roest Crollius H."/>
            <person name="Wincker P."/>
            <person name="Chourrout D."/>
        </authorList>
    </citation>
    <scope>NUCLEOTIDE SEQUENCE [LARGE SCALE GENOMIC DNA]</scope>
</reference>
<dbReference type="InterPro" id="IPR000372">
    <property type="entry name" value="LRRNT"/>
</dbReference>
<evidence type="ECO:0000256" key="4">
    <source>
        <dbReference type="ARBA" id="ARBA00022692"/>
    </source>
</evidence>
<dbReference type="SMART" id="SM00369">
    <property type="entry name" value="LRR_TYP"/>
    <property type="match status" value="11"/>
</dbReference>
<dbReference type="InterPro" id="IPR000483">
    <property type="entry name" value="Cys-rich_flank_reg_C"/>
</dbReference>
<dbReference type="InterPro" id="IPR032675">
    <property type="entry name" value="LRR_dom_sf"/>
</dbReference>
<dbReference type="InterPro" id="IPR003591">
    <property type="entry name" value="Leu-rich_rpt_typical-subtyp"/>
</dbReference>
<keyword evidence="8" id="KW-0472">Membrane</keyword>
<evidence type="ECO:0000259" key="10">
    <source>
        <dbReference type="SMART" id="SM00082"/>
    </source>
</evidence>
<dbReference type="AlphaFoldDB" id="E4YSM6"/>
<feature type="domain" description="LRRNT" evidence="9">
    <location>
        <begin position="33"/>
        <end position="67"/>
    </location>
</feature>
<evidence type="ECO:0000256" key="1">
    <source>
        <dbReference type="ARBA" id="ARBA00004236"/>
    </source>
</evidence>
<dbReference type="Pfam" id="PF00560">
    <property type="entry name" value="LRR_1"/>
    <property type="match status" value="1"/>
</dbReference>
<evidence type="ECO:0000256" key="7">
    <source>
        <dbReference type="ARBA" id="ARBA00022989"/>
    </source>
</evidence>
<dbReference type="Gene3D" id="3.80.10.10">
    <property type="entry name" value="Ribonuclease Inhibitor"/>
    <property type="match status" value="2"/>
</dbReference>
<feature type="domain" description="LRRCT" evidence="10">
    <location>
        <begin position="412"/>
        <end position="458"/>
    </location>
</feature>
<protein>
    <recommendedName>
        <fullName evidence="12">LRRCT domain-containing protein</fullName>
    </recommendedName>
</protein>
<evidence type="ECO:0000256" key="2">
    <source>
        <dbReference type="ARBA" id="ARBA00022475"/>
    </source>
</evidence>
<keyword evidence="4" id="KW-0812">Transmembrane</keyword>
<evidence type="ECO:0000256" key="3">
    <source>
        <dbReference type="ARBA" id="ARBA00022614"/>
    </source>
</evidence>
<dbReference type="PROSITE" id="PS51450">
    <property type="entry name" value="LRR"/>
    <property type="match status" value="3"/>
</dbReference>
<dbReference type="FunFam" id="3.80.10.10:FF:001438">
    <property type="entry name" value="Uncharacterized protein"/>
    <property type="match status" value="1"/>
</dbReference>
<dbReference type="SUPFAM" id="SSF52075">
    <property type="entry name" value="Outer arm dynein light chain 1"/>
    <property type="match status" value="1"/>
</dbReference>
<evidence type="ECO:0000256" key="8">
    <source>
        <dbReference type="ARBA" id="ARBA00023136"/>
    </source>
</evidence>
<organism evidence="11">
    <name type="scientific">Oikopleura dioica</name>
    <name type="common">Tunicate</name>
    <dbReference type="NCBI Taxonomy" id="34765"/>
    <lineage>
        <taxon>Eukaryota</taxon>
        <taxon>Metazoa</taxon>
        <taxon>Chordata</taxon>
        <taxon>Tunicata</taxon>
        <taxon>Appendicularia</taxon>
        <taxon>Copelata</taxon>
        <taxon>Oikopleuridae</taxon>
        <taxon>Oikopleura</taxon>
    </lineage>
</organism>
<dbReference type="InterPro" id="IPR026906">
    <property type="entry name" value="LRR_5"/>
</dbReference>
<dbReference type="EMBL" id="FN655230">
    <property type="protein sequence ID" value="CBY38465.1"/>
    <property type="molecule type" value="Genomic_DNA"/>
</dbReference>
<dbReference type="SUPFAM" id="SSF52058">
    <property type="entry name" value="L domain-like"/>
    <property type="match status" value="1"/>
</dbReference>
<dbReference type="GO" id="GO:0005886">
    <property type="term" value="C:plasma membrane"/>
    <property type="evidence" value="ECO:0007669"/>
    <property type="project" value="UniProtKB-SubCell"/>
</dbReference>
<dbReference type="SMART" id="SM00365">
    <property type="entry name" value="LRR_SD22"/>
    <property type="match status" value="6"/>
</dbReference>
<dbReference type="InterPro" id="IPR001611">
    <property type="entry name" value="Leu-rich_rpt"/>
</dbReference>
<proteinExistence type="predicted"/>
<accession>E4YSM6</accession>
<evidence type="ECO:0000256" key="6">
    <source>
        <dbReference type="ARBA" id="ARBA00022737"/>
    </source>
</evidence>
<keyword evidence="3" id="KW-0433">Leucine-rich repeat</keyword>
<evidence type="ECO:0000313" key="11">
    <source>
        <dbReference type="EMBL" id="CBY38465.1"/>
    </source>
</evidence>
<evidence type="ECO:0000259" key="9">
    <source>
        <dbReference type="SMART" id="SM00013"/>
    </source>
</evidence>
<gene>
    <name evidence="11" type="ORF">GSOID_T00032411001</name>
</gene>
<dbReference type="Pfam" id="PF13855">
    <property type="entry name" value="LRR_8"/>
    <property type="match status" value="2"/>
</dbReference>
<keyword evidence="2" id="KW-1003">Cell membrane</keyword>
<dbReference type="PRINTS" id="PR00019">
    <property type="entry name" value="LEURICHRPT"/>
</dbReference>
<dbReference type="SMART" id="SM00082">
    <property type="entry name" value="LRRCT"/>
    <property type="match status" value="1"/>
</dbReference>
<dbReference type="PANTHER" id="PTHR45617">
    <property type="entry name" value="LEUCINE RICH REPEAT FAMILY PROTEIN"/>
    <property type="match status" value="1"/>
</dbReference>
<evidence type="ECO:0000256" key="5">
    <source>
        <dbReference type="ARBA" id="ARBA00022729"/>
    </source>
</evidence>
<dbReference type="Pfam" id="PF13306">
    <property type="entry name" value="LRR_5"/>
    <property type="match status" value="1"/>
</dbReference>
<keyword evidence="5" id="KW-0732">Signal</keyword>
<evidence type="ECO:0008006" key="12">
    <source>
        <dbReference type="Google" id="ProtNLM"/>
    </source>
</evidence>
<sequence length="458" mass="52711">MKELNFFLRFSAEKEIKKESANERINFEQNWSSCPEICKCNEKKKEITCSDKTLDSFPDDLPSNVESVIFVESNLRELENVSNLLSLKKLDLSRSQVQNISKKSFINVPELLNLDLSVNEFSSIGEEAPFSVPKDAFENLPKLKTLKIGFNKITKINDDSFAGLEKLEELNLEYNSISEIEEKAFSNLSKLRKIFLNGNSLHSIPEKVFTWMPNLNTANLDKNALRSLSKKQFTKMQKITRLHLARNEISRVSHLNLANLTNLEYLDLSYNSISHPDDFEKNIKINHLSLKGNKLFNLLGSPFSELQQLNHLDLAENELKIIPDVFRQNPGLMFLFLDRNRIEVIDENILDPLWRLATLTLSNNQINKIHDGAFKNLANFYYLNLSRNSLKIPTTGLVNPKNIGTSYDFSENPWTCDCHIKEFHDYLQRLPNRRAVDIVCAHPDHLRGRNLRNLTASG</sequence>
<dbReference type="Proteomes" id="UP000011014">
    <property type="component" value="Unassembled WGS sequence"/>
</dbReference>
<dbReference type="SMART" id="SM00013">
    <property type="entry name" value="LRRNT"/>
    <property type="match status" value="1"/>
</dbReference>
<dbReference type="PANTHER" id="PTHR45617:SF165">
    <property type="entry name" value="COMMON DPR-INTERACTING PROTEIN-RELATED"/>
    <property type="match status" value="1"/>
</dbReference>
<keyword evidence="7" id="KW-1133">Transmembrane helix</keyword>
<name>E4YSM6_OIKDI</name>
<keyword evidence="6" id="KW-0677">Repeat</keyword>
<comment type="subcellular location">
    <subcellularLocation>
        <location evidence="1">Cell membrane</location>
    </subcellularLocation>
</comment>